<proteinExistence type="predicted"/>
<dbReference type="Proteomes" id="UP000233350">
    <property type="component" value="Unassembled WGS sequence"/>
</dbReference>
<protein>
    <submittedName>
        <fullName evidence="3">2-hydroxy-6-oxohepta-2,4-dienoate hydrolase</fullName>
    </submittedName>
</protein>
<dbReference type="InterPro" id="IPR029058">
    <property type="entry name" value="AB_hydrolase_fold"/>
</dbReference>
<dbReference type="GO" id="GO:0016787">
    <property type="term" value="F:hydrolase activity"/>
    <property type="evidence" value="ECO:0007669"/>
    <property type="project" value="UniProtKB-KW"/>
</dbReference>
<accession>A0A2N3PHQ5</accession>
<dbReference type="OrthoDB" id="9808398at2"/>
<organism evidence="3 4">
    <name type="scientific">Helicobacter winghamensis</name>
    <dbReference type="NCBI Taxonomy" id="157268"/>
    <lineage>
        <taxon>Bacteria</taxon>
        <taxon>Pseudomonadati</taxon>
        <taxon>Campylobacterota</taxon>
        <taxon>Epsilonproteobacteria</taxon>
        <taxon>Campylobacterales</taxon>
        <taxon>Helicobacteraceae</taxon>
        <taxon>Helicobacter</taxon>
    </lineage>
</organism>
<dbReference type="GeneID" id="97289365"/>
<name>A0A2N3PHQ5_9HELI</name>
<dbReference type="PANTHER" id="PTHR43798">
    <property type="entry name" value="MONOACYLGLYCEROL LIPASE"/>
    <property type="match status" value="1"/>
</dbReference>
<dbReference type="Gene3D" id="3.40.50.1820">
    <property type="entry name" value="alpha/beta hydrolase"/>
    <property type="match status" value="1"/>
</dbReference>
<dbReference type="EMBL" id="MBPK01000044">
    <property type="protein sequence ID" value="PKT80100.1"/>
    <property type="molecule type" value="Genomic_DNA"/>
</dbReference>
<sequence length="244" mass="27753">MAQKIITYKNAKFSLSYTLTNPQTNAPLVILHGWGANKNLMQQAFKDTFKDYTHYYIDLPGFGNSQNPPFALNTFDYAEILRLMLESLHLDSTKISIMGHSFGGKVATLLNPKTLILLSSAGIPTKKSLKVRAKIATTKFLNKIFPKLSQTLKNLLRSQDAQNLNETMYQTFKNVVDEDFSSVFRTFKNPCFIFWGKDDLATPLSCGDQIHTLILDSNFLALEGDHFFFLKQAKEIERQIQLKI</sequence>
<evidence type="ECO:0000313" key="4">
    <source>
        <dbReference type="Proteomes" id="UP000233350"/>
    </source>
</evidence>
<feature type="domain" description="AB hydrolase-1" evidence="2">
    <location>
        <begin position="27"/>
        <end position="110"/>
    </location>
</feature>
<dbReference type="AlphaFoldDB" id="A0A2N3PHQ5"/>
<gene>
    <name evidence="3" type="ORF">BCM31_00180</name>
</gene>
<dbReference type="SUPFAM" id="SSF53474">
    <property type="entry name" value="alpha/beta-Hydrolases"/>
    <property type="match status" value="1"/>
</dbReference>
<comment type="caution">
    <text evidence="3">The sequence shown here is derived from an EMBL/GenBank/DDBJ whole genome shotgun (WGS) entry which is preliminary data.</text>
</comment>
<dbReference type="Pfam" id="PF00561">
    <property type="entry name" value="Abhydrolase_1"/>
    <property type="match status" value="1"/>
</dbReference>
<dbReference type="InterPro" id="IPR050266">
    <property type="entry name" value="AB_hydrolase_sf"/>
</dbReference>
<dbReference type="STRING" id="556267.HWAG_00329"/>
<reference evidence="3 4" key="1">
    <citation type="submission" date="2016-07" db="EMBL/GenBank/DDBJ databases">
        <title>Detection of Helicobacter winghamensis from caecal content of red fox (Vulpes vulpes).</title>
        <authorList>
            <person name="Zanoni R.G."/>
            <person name="Florio D."/>
            <person name="Caffara M."/>
            <person name="Renzi M."/>
            <person name="Parisi A."/>
            <person name="Pasquali F."/>
            <person name="Manfreda G."/>
        </authorList>
    </citation>
    <scope>NUCLEOTIDE SEQUENCE [LARGE SCALE GENOMIC DNA]</scope>
    <source>
        <strain evidence="3 4">295_13</strain>
    </source>
</reference>
<keyword evidence="4" id="KW-1185">Reference proteome</keyword>
<dbReference type="GO" id="GO:0016020">
    <property type="term" value="C:membrane"/>
    <property type="evidence" value="ECO:0007669"/>
    <property type="project" value="TreeGrafter"/>
</dbReference>
<evidence type="ECO:0000256" key="1">
    <source>
        <dbReference type="ARBA" id="ARBA00022801"/>
    </source>
</evidence>
<dbReference type="RefSeq" id="WP_006802021.1">
    <property type="nucleotide sequence ID" value="NZ_CABKOI010000021.1"/>
</dbReference>
<dbReference type="InterPro" id="IPR000073">
    <property type="entry name" value="AB_hydrolase_1"/>
</dbReference>
<evidence type="ECO:0000259" key="2">
    <source>
        <dbReference type="Pfam" id="PF00561"/>
    </source>
</evidence>
<dbReference type="PANTHER" id="PTHR43798:SF31">
    <property type="entry name" value="AB HYDROLASE SUPERFAMILY PROTEIN YCLE"/>
    <property type="match status" value="1"/>
</dbReference>
<evidence type="ECO:0000313" key="3">
    <source>
        <dbReference type="EMBL" id="PKT80100.1"/>
    </source>
</evidence>
<keyword evidence="1 3" id="KW-0378">Hydrolase</keyword>